<proteinExistence type="predicted"/>
<dbReference type="Proteomes" id="UP000287605">
    <property type="component" value="Unassembled WGS sequence"/>
</dbReference>
<protein>
    <recommendedName>
        <fullName evidence="2">CD-NTase-associated protein 15 domain-containing protein</fullName>
    </recommendedName>
</protein>
<reference evidence="3 4" key="1">
    <citation type="submission" date="2017-05" db="EMBL/GenBank/DDBJ databases">
        <title>Vagococcus spp. assemblies.</title>
        <authorList>
            <person name="Gulvik C.A."/>
        </authorList>
    </citation>
    <scope>NUCLEOTIDE SEQUENCE [LARGE SCALE GENOMIC DNA]</scope>
    <source>
        <strain evidence="3 4">CCUG 51432</strain>
    </source>
</reference>
<feature type="transmembrane region" description="Helical" evidence="1">
    <location>
        <begin position="32"/>
        <end position="53"/>
    </location>
</feature>
<dbReference type="RefSeq" id="WP_126809272.1">
    <property type="nucleotide sequence ID" value="NZ_NGKA01000011.1"/>
</dbReference>
<accession>A0A430AT94</accession>
<keyword evidence="1" id="KW-0812">Transmembrane</keyword>
<evidence type="ECO:0000313" key="3">
    <source>
        <dbReference type="EMBL" id="RSU11289.1"/>
    </source>
</evidence>
<organism evidence="3 4">
    <name type="scientific">Vagococcus elongatus</name>
    <dbReference type="NCBI Taxonomy" id="180344"/>
    <lineage>
        <taxon>Bacteria</taxon>
        <taxon>Bacillati</taxon>
        <taxon>Bacillota</taxon>
        <taxon>Bacilli</taxon>
        <taxon>Lactobacillales</taxon>
        <taxon>Enterococcaceae</taxon>
        <taxon>Vagococcus</taxon>
    </lineage>
</organism>
<sequence length="180" mass="20909">MKSRINNLLKWAGIISAIIFLALKYFKGAENIWDYGGLAGEAAGYSSILVLLYEKWIWRYNPLIKIPKLKKEYSGLLKYNYDNIPGEKDIDIIISQTLTNINIIIKTDEIISNSITSELIEENNQYVLYYTYLTQPKSQFSDKNPMQYGSSKLCIDNEDEFHGIYWTTRETKGDIYFKSI</sequence>
<gene>
    <name evidence="3" type="ORF">CBF29_08260</name>
</gene>
<feature type="domain" description="CD-NTase-associated protein 15" evidence="2">
    <location>
        <begin position="65"/>
        <end position="178"/>
    </location>
</feature>
<dbReference type="EMBL" id="NGKA01000011">
    <property type="protein sequence ID" value="RSU11289.1"/>
    <property type="molecule type" value="Genomic_DNA"/>
</dbReference>
<evidence type="ECO:0000259" key="2">
    <source>
        <dbReference type="Pfam" id="PF18153"/>
    </source>
</evidence>
<evidence type="ECO:0000256" key="1">
    <source>
        <dbReference type="SAM" id="Phobius"/>
    </source>
</evidence>
<dbReference type="InterPro" id="IPR041208">
    <property type="entry name" value="Cap15"/>
</dbReference>
<dbReference type="OrthoDB" id="2080616at2"/>
<keyword evidence="1" id="KW-0472">Membrane</keyword>
<keyword evidence="4" id="KW-1185">Reference proteome</keyword>
<comment type="caution">
    <text evidence="3">The sequence shown here is derived from an EMBL/GenBank/DDBJ whole genome shotgun (WGS) entry which is preliminary data.</text>
</comment>
<dbReference type="AlphaFoldDB" id="A0A430AT94"/>
<feature type="transmembrane region" description="Helical" evidence="1">
    <location>
        <begin position="7"/>
        <end position="26"/>
    </location>
</feature>
<keyword evidence="1" id="KW-1133">Transmembrane helix</keyword>
<dbReference type="Pfam" id="PF18153">
    <property type="entry name" value="Cap15_CD_rec"/>
    <property type="match status" value="1"/>
</dbReference>
<name>A0A430AT94_9ENTE</name>
<evidence type="ECO:0000313" key="4">
    <source>
        <dbReference type="Proteomes" id="UP000287605"/>
    </source>
</evidence>